<dbReference type="GO" id="GO:0005737">
    <property type="term" value="C:cytoplasm"/>
    <property type="evidence" value="ECO:0007669"/>
    <property type="project" value="TreeGrafter"/>
</dbReference>
<feature type="binding site" evidence="6">
    <location>
        <position position="245"/>
    </location>
    <ligand>
        <name>D-dopa</name>
        <dbReference type="ChEBI" id="CHEBI:149689"/>
    </ligand>
</feature>
<name>A0A6A5XYM8_9PLEO</name>
<comment type="cofactor">
    <cofactor evidence="1 6">
        <name>FAD</name>
        <dbReference type="ChEBI" id="CHEBI:57692"/>
    </cofactor>
</comment>
<feature type="binding site" evidence="6">
    <location>
        <position position="196"/>
    </location>
    <ligand>
        <name>FAD</name>
        <dbReference type="ChEBI" id="CHEBI:57692"/>
    </ligand>
</feature>
<dbReference type="Proteomes" id="UP000799778">
    <property type="component" value="Unassembled WGS sequence"/>
</dbReference>
<dbReference type="InterPro" id="IPR006076">
    <property type="entry name" value="FAD-dep_OxRdtase"/>
</dbReference>
<organism evidence="8 9">
    <name type="scientific">Aaosphaeria arxii CBS 175.79</name>
    <dbReference type="NCBI Taxonomy" id="1450172"/>
    <lineage>
        <taxon>Eukaryota</taxon>
        <taxon>Fungi</taxon>
        <taxon>Dikarya</taxon>
        <taxon>Ascomycota</taxon>
        <taxon>Pezizomycotina</taxon>
        <taxon>Dothideomycetes</taxon>
        <taxon>Pleosporomycetidae</taxon>
        <taxon>Pleosporales</taxon>
        <taxon>Pleosporales incertae sedis</taxon>
        <taxon>Aaosphaeria</taxon>
    </lineage>
</organism>
<keyword evidence="3" id="KW-0285">Flavoprotein</keyword>
<keyword evidence="9" id="KW-1185">Reference proteome</keyword>
<dbReference type="PANTHER" id="PTHR11530">
    <property type="entry name" value="D-AMINO ACID OXIDASE"/>
    <property type="match status" value="1"/>
</dbReference>
<protein>
    <recommendedName>
        <fullName evidence="7">FAD dependent oxidoreductase domain-containing protein</fullName>
    </recommendedName>
</protein>
<dbReference type="Gene3D" id="3.30.9.10">
    <property type="entry name" value="D-Amino Acid Oxidase, subunit A, domain 2"/>
    <property type="match status" value="1"/>
</dbReference>
<dbReference type="Gene3D" id="3.40.50.720">
    <property type="entry name" value="NAD(P)-binding Rossmann-like Domain"/>
    <property type="match status" value="1"/>
</dbReference>
<gene>
    <name evidence="8" type="ORF">BU24DRAFT_367827</name>
</gene>
<dbReference type="OrthoDB" id="2015447at2759"/>
<dbReference type="InterPro" id="IPR023209">
    <property type="entry name" value="DAO"/>
</dbReference>
<dbReference type="GeneID" id="54281751"/>
<dbReference type="SUPFAM" id="SSF54373">
    <property type="entry name" value="FAD-linked reductases, C-terminal domain"/>
    <property type="match status" value="1"/>
</dbReference>
<feature type="binding site" evidence="6">
    <location>
        <position position="305"/>
    </location>
    <ligand>
        <name>D-dopa</name>
        <dbReference type="ChEBI" id="CHEBI:149689"/>
    </ligand>
</feature>
<dbReference type="SUPFAM" id="SSF51971">
    <property type="entry name" value="Nucleotide-binding domain"/>
    <property type="match status" value="1"/>
</dbReference>
<feature type="domain" description="FAD dependent oxidoreductase" evidence="7">
    <location>
        <begin position="8"/>
        <end position="352"/>
    </location>
</feature>
<proteinExistence type="inferred from homology"/>
<dbReference type="RefSeq" id="XP_033386079.1">
    <property type="nucleotide sequence ID" value="XM_033524354.1"/>
</dbReference>
<dbReference type="PIRSF" id="PIRSF000189">
    <property type="entry name" value="D-aa_oxidase"/>
    <property type="match status" value="1"/>
</dbReference>
<evidence type="ECO:0000256" key="1">
    <source>
        <dbReference type="ARBA" id="ARBA00001974"/>
    </source>
</evidence>
<reference evidence="8" key="1">
    <citation type="journal article" date="2020" name="Stud. Mycol.">
        <title>101 Dothideomycetes genomes: a test case for predicting lifestyles and emergence of pathogens.</title>
        <authorList>
            <person name="Haridas S."/>
            <person name="Albert R."/>
            <person name="Binder M."/>
            <person name="Bloem J."/>
            <person name="Labutti K."/>
            <person name="Salamov A."/>
            <person name="Andreopoulos B."/>
            <person name="Baker S."/>
            <person name="Barry K."/>
            <person name="Bills G."/>
            <person name="Bluhm B."/>
            <person name="Cannon C."/>
            <person name="Castanera R."/>
            <person name="Culley D."/>
            <person name="Daum C."/>
            <person name="Ezra D."/>
            <person name="Gonzalez J."/>
            <person name="Henrissat B."/>
            <person name="Kuo A."/>
            <person name="Liang C."/>
            <person name="Lipzen A."/>
            <person name="Lutzoni F."/>
            <person name="Magnuson J."/>
            <person name="Mondo S."/>
            <person name="Nolan M."/>
            <person name="Ohm R."/>
            <person name="Pangilinan J."/>
            <person name="Park H.-J."/>
            <person name="Ramirez L."/>
            <person name="Alfaro M."/>
            <person name="Sun H."/>
            <person name="Tritt A."/>
            <person name="Yoshinaga Y."/>
            <person name="Zwiers L.-H."/>
            <person name="Turgeon B."/>
            <person name="Goodwin S."/>
            <person name="Spatafora J."/>
            <person name="Crous P."/>
            <person name="Grigoriev I."/>
        </authorList>
    </citation>
    <scope>NUCLEOTIDE SEQUENCE</scope>
    <source>
        <strain evidence="8">CBS 175.79</strain>
    </source>
</reference>
<keyword evidence="4 6" id="KW-0274">FAD</keyword>
<evidence type="ECO:0000313" key="9">
    <source>
        <dbReference type="Proteomes" id="UP000799778"/>
    </source>
</evidence>
<evidence type="ECO:0000256" key="3">
    <source>
        <dbReference type="ARBA" id="ARBA00022630"/>
    </source>
</evidence>
<dbReference type="PANTHER" id="PTHR11530:SF16">
    <property type="entry name" value="D-AMINO ACID OXIDASE (AFU_ORTHOLOGUE AFUA_5G11290)"/>
    <property type="match status" value="1"/>
</dbReference>
<evidence type="ECO:0000259" key="7">
    <source>
        <dbReference type="Pfam" id="PF01266"/>
    </source>
</evidence>
<dbReference type="GO" id="GO:0019478">
    <property type="term" value="P:D-amino acid catabolic process"/>
    <property type="evidence" value="ECO:0007669"/>
    <property type="project" value="TreeGrafter"/>
</dbReference>
<dbReference type="Pfam" id="PF01266">
    <property type="entry name" value="DAO"/>
    <property type="match status" value="1"/>
</dbReference>
<feature type="binding site" evidence="6">
    <location>
        <begin position="49"/>
        <end position="50"/>
    </location>
    <ligand>
        <name>FAD</name>
        <dbReference type="ChEBI" id="CHEBI:57692"/>
    </ligand>
</feature>
<evidence type="ECO:0000256" key="4">
    <source>
        <dbReference type="ARBA" id="ARBA00022827"/>
    </source>
</evidence>
<dbReference type="AlphaFoldDB" id="A0A6A5XYM8"/>
<sequence>MSPSQPNILIIGAGVIGLTNALVLREKYPTAPITIVAKHFPGDRSIEYTSPWAGANWCSMAHDNGLLEQCDRISFERFKGFVEKGLTYETGVAEMGLRAVFDAPIEQTGIITEETGKVWYDELVGGLQHVKKEELPSGATFAVDFPQTFHINTQTYLGWLQNQALSKSIRTVRRHLPSLASLLSSFPSTTILLNCTALGSYSLTDVRDLNLYPTRGQTVLVAEPATPIPRMYLRSPARIDPSTTYVFPRPHGGGVVLGGCRQDGNWSADVDPELAADIVKRCCALCPELGRPEDLQVISHNVGLRPGRKGGPRMEVERRREEWGEGVSVVHCYGHAGAGYQASWGVAEHVAGLVQKTLEPGSKL</sequence>
<dbReference type="GO" id="GO:0003884">
    <property type="term" value="F:D-amino-acid oxidase activity"/>
    <property type="evidence" value="ECO:0007669"/>
    <property type="project" value="InterPro"/>
</dbReference>
<evidence type="ECO:0000256" key="6">
    <source>
        <dbReference type="PIRSR" id="PIRSR000189-1"/>
    </source>
</evidence>
<accession>A0A6A5XYM8</accession>
<comment type="similarity">
    <text evidence="2">Belongs to the DAMOX/DASOX family.</text>
</comment>
<keyword evidence="5" id="KW-0560">Oxidoreductase</keyword>
<feature type="binding site" evidence="6">
    <location>
        <position position="337"/>
    </location>
    <ligand>
        <name>D-dopa</name>
        <dbReference type="ChEBI" id="CHEBI:149689"/>
    </ligand>
</feature>
<evidence type="ECO:0000313" key="8">
    <source>
        <dbReference type="EMBL" id="KAF2017740.1"/>
    </source>
</evidence>
<evidence type="ECO:0000256" key="5">
    <source>
        <dbReference type="ARBA" id="ARBA00023002"/>
    </source>
</evidence>
<dbReference type="GO" id="GO:0071949">
    <property type="term" value="F:FAD binding"/>
    <property type="evidence" value="ECO:0007669"/>
    <property type="project" value="InterPro"/>
</dbReference>
<dbReference type="EMBL" id="ML978068">
    <property type="protein sequence ID" value="KAF2017740.1"/>
    <property type="molecule type" value="Genomic_DNA"/>
</dbReference>
<evidence type="ECO:0000256" key="2">
    <source>
        <dbReference type="ARBA" id="ARBA00006730"/>
    </source>
</evidence>